<organism evidence="4 5">
    <name type="scientific">Chloropicon primus</name>
    <dbReference type="NCBI Taxonomy" id="1764295"/>
    <lineage>
        <taxon>Eukaryota</taxon>
        <taxon>Viridiplantae</taxon>
        <taxon>Chlorophyta</taxon>
        <taxon>Chloropicophyceae</taxon>
        <taxon>Chloropicales</taxon>
        <taxon>Chloropicaceae</taxon>
        <taxon>Chloropicon</taxon>
    </lineage>
</organism>
<dbReference type="InterPro" id="IPR029058">
    <property type="entry name" value="AB_hydrolase_fold"/>
</dbReference>
<evidence type="ECO:0000313" key="3">
    <source>
        <dbReference type="EMBL" id="CAD9719867.1"/>
    </source>
</evidence>
<dbReference type="EMBL" id="HBHL01013287">
    <property type="protein sequence ID" value="CAD9719867.1"/>
    <property type="molecule type" value="Transcribed_RNA"/>
</dbReference>
<dbReference type="InterPro" id="IPR000008">
    <property type="entry name" value="C2_dom"/>
</dbReference>
<keyword evidence="5" id="KW-1185">Reference proteome</keyword>
<dbReference type="CDD" id="cd00519">
    <property type="entry name" value="Lipase_3"/>
    <property type="match status" value="1"/>
</dbReference>
<reference evidence="3" key="2">
    <citation type="submission" date="2021-01" db="EMBL/GenBank/DDBJ databases">
        <authorList>
            <person name="Corre E."/>
            <person name="Pelletier E."/>
            <person name="Niang G."/>
            <person name="Scheremetjew M."/>
            <person name="Finn R."/>
            <person name="Kale V."/>
            <person name="Holt S."/>
            <person name="Cochrane G."/>
            <person name="Meng A."/>
            <person name="Brown T."/>
            <person name="Cohen L."/>
        </authorList>
    </citation>
    <scope>NUCLEOTIDE SEQUENCE</scope>
    <source>
        <strain evidence="3">CCMP1205</strain>
    </source>
</reference>
<name>A0A5B8MFJ9_9CHLO</name>
<dbReference type="CDD" id="cd00030">
    <property type="entry name" value="C2"/>
    <property type="match status" value="1"/>
</dbReference>
<proteinExistence type="predicted"/>
<dbReference type="OrthoDB" id="567023at2759"/>
<dbReference type="InterPro" id="IPR002921">
    <property type="entry name" value="Fungal_lipase-type"/>
</dbReference>
<feature type="region of interest" description="Disordered" evidence="1">
    <location>
        <begin position="19"/>
        <end position="51"/>
    </location>
</feature>
<gene>
    <name evidence="4" type="ORF">A3770_02p17810</name>
    <name evidence="3" type="ORF">CPRI1469_LOCUS8733</name>
</gene>
<reference evidence="4 5" key="1">
    <citation type="submission" date="2018-07" db="EMBL/GenBank/DDBJ databases">
        <title>The complete nuclear genome of the prasinophyte Chloropicon primus (CCMP1205).</title>
        <authorList>
            <person name="Pombert J.-F."/>
            <person name="Otis C."/>
            <person name="Turmel M."/>
            <person name="Lemieux C."/>
        </authorList>
    </citation>
    <scope>NUCLEOTIDE SEQUENCE [LARGE SCALE GENOMIC DNA]</scope>
    <source>
        <strain evidence="4 5">CCMP1205</strain>
    </source>
</reference>
<dbReference type="EMBL" id="CP031035">
    <property type="protein sequence ID" value="QDZ19263.1"/>
    <property type="molecule type" value="Genomic_DNA"/>
</dbReference>
<accession>A0A5B8MFJ9</accession>
<dbReference type="SUPFAM" id="SSF53474">
    <property type="entry name" value="alpha/beta-Hydrolases"/>
    <property type="match status" value="1"/>
</dbReference>
<evidence type="ECO:0000313" key="5">
    <source>
        <dbReference type="Proteomes" id="UP000316726"/>
    </source>
</evidence>
<dbReference type="InterPro" id="IPR035892">
    <property type="entry name" value="C2_domain_sf"/>
</dbReference>
<dbReference type="PROSITE" id="PS50004">
    <property type="entry name" value="C2"/>
    <property type="match status" value="1"/>
</dbReference>
<protein>
    <submittedName>
        <fullName evidence="4">Putative lipase</fullName>
    </submittedName>
</protein>
<dbReference type="Proteomes" id="UP000316726">
    <property type="component" value="Chromosome 2"/>
</dbReference>
<feature type="domain" description="C2" evidence="2">
    <location>
        <begin position="89"/>
        <end position="205"/>
    </location>
</feature>
<dbReference type="GO" id="GO:0006629">
    <property type="term" value="P:lipid metabolic process"/>
    <property type="evidence" value="ECO:0007669"/>
    <property type="project" value="InterPro"/>
</dbReference>
<dbReference type="PANTHER" id="PTHR47759:SF2">
    <property type="entry name" value="TRIGLYCERIDE LIPASE"/>
    <property type="match status" value="1"/>
</dbReference>
<dbReference type="SUPFAM" id="SSF49562">
    <property type="entry name" value="C2 domain (Calcium/lipid-binding domain, CaLB)"/>
    <property type="match status" value="1"/>
</dbReference>
<evidence type="ECO:0000256" key="1">
    <source>
        <dbReference type="SAM" id="MobiDB-lite"/>
    </source>
</evidence>
<dbReference type="AlphaFoldDB" id="A0A5B8MFJ9"/>
<evidence type="ECO:0000313" key="4">
    <source>
        <dbReference type="EMBL" id="QDZ19263.1"/>
    </source>
</evidence>
<dbReference type="Gene3D" id="2.60.40.150">
    <property type="entry name" value="C2 domain"/>
    <property type="match status" value="1"/>
</dbReference>
<dbReference type="Gene3D" id="3.40.50.1820">
    <property type="entry name" value="alpha/beta hydrolase"/>
    <property type="match status" value="1"/>
</dbReference>
<feature type="compositionally biased region" description="Basic residues" evidence="1">
    <location>
        <begin position="21"/>
        <end position="38"/>
    </location>
</feature>
<evidence type="ECO:0000259" key="2">
    <source>
        <dbReference type="PROSITE" id="PS50004"/>
    </source>
</evidence>
<sequence length="517" mass="56787">MLGTRSVFPAGTLVGGAVTAHPRRGRGSLRGQRGRRARSLAGEGPTTSEAASAELDPALALALAGHAFFAYKEPSQHVLKDRVGTDDSQTDLIFLDKNYVLRGFAGKLKVTSLAAHLPGAERKSEIFFALSIGGDVHSTASCKKLRGGEMHGWDEEHEFLLKSTGDNKLQVRVWKKRFLRPDELLGVAIVTPEAFAEGASLDLPLRGGSIEGSVLVETEYTSFDVLEDVQEHSSQMILDLIGIEQAPLLHMNFKPACFCTNEVTDTQAWIWWNEPAKEVLVSFRGTEQTQWKDLLTDVKVLPTSVNLEGVKNVHIFANSSEVMVHNGFLTAYLSIRNSILSQLRTLITPAGKEEEWTIFITGHSLGGALATILAYECAEADLGKIVVYTYGSPRVGNEAFVSDFHNLVDSSWRFSNVSDIIPTVPRFLGYKHVDNSVRICEDGTVQVLDDEKDVIGETHFTEILGVEDLPEVEELLQKELTLLSTLIDGTALQEHMEDNYLKNLLLLAAALRSSSDL</sequence>
<dbReference type="PANTHER" id="PTHR47759">
    <property type="entry name" value="OS04G0509100 PROTEIN"/>
    <property type="match status" value="1"/>
</dbReference>
<dbReference type="Pfam" id="PF01764">
    <property type="entry name" value="Lipase_3"/>
    <property type="match status" value="1"/>
</dbReference>